<evidence type="ECO:0000313" key="2">
    <source>
        <dbReference type="EMBL" id="MBL4935986.1"/>
    </source>
</evidence>
<sequence length="120" mass="13933">MLDNLITVDKDNIREAVNNKKLYGHRFVAVTCEKEGEDYELTYHFDLNYEMSHIRILIKPEDVIKSVSSIYPSALLIENEYKDLYGFNFEGLLIDYKGHLMLSDKAPETPMLAKKDNKEA</sequence>
<dbReference type="InterPro" id="IPR012179">
    <property type="entry name" value="NiFe-hyd_3_EchD"/>
</dbReference>
<dbReference type="SUPFAM" id="SSF143243">
    <property type="entry name" value="Nqo5-like"/>
    <property type="match status" value="1"/>
</dbReference>
<dbReference type="Proteomes" id="UP000632377">
    <property type="component" value="Unassembled WGS sequence"/>
</dbReference>
<protein>
    <submittedName>
        <fullName evidence="2">NADH-quinone oxidoreductase subunit C</fullName>
    </submittedName>
</protein>
<dbReference type="PIRSF" id="PIRSF036585">
    <property type="entry name" value="EchD"/>
    <property type="match status" value="1"/>
</dbReference>
<dbReference type="InterPro" id="IPR001268">
    <property type="entry name" value="NADH_UbQ_OxRdtase_30kDa_su"/>
</dbReference>
<keyword evidence="3" id="KW-1185">Reference proteome</keyword>
<name>A0ABS1T9F3_9CLOT</name>
<dbReference type="InterPro" id="IPR037232">
    <property type="entry name" value="NADH_quin_OxRdtase_su_C/D-like"/>
</dbReference>
<gene>
    <name evidence="2" type="ORF">JK636_09455</name>
</gene>
<evidence type="ECO:0000313" key="3">
    <source>
        <dbReference type="Proteomes" id="UP000632377"/>
    </source>
</evidence>
<dbReference type="EMBL" id="JAESWC010000002">
    <property type="protein sequence ID" value="MBL4935986.1"/>
    <property type="molecule type" value="Genomic_DNA"/>
</dbReference>
<dbReference type="Pfam" id="PF00329">
    <property type="entry name" value="Complex1_30kDa"/>
    <property type="match status" value="1"/>
</dbReference>
<feature type="domain" description="NADH:ubiquinone oxidoreductase 30kDa subunit" evidence="1">
    <location>
        <begin position="7"/>
        <end position="111"/>
    </location>
</feature>
<dbReference type="Gene3D" id="3.30.460.80">
    <property type="entry name" value="NADH:ubiquinone oxidoreductase, 30kDa subunit"/>
    <property type="match status" value="1"/>
</dbReference>
<accession>A0ABS1T9F3</accession>
<proteinExistence type="predicted"/>
<organism evidence="2 3">
    <name type="scientific">Clostridium rhizosphaerae</name>
    <dbReference type="NCBI Taxonomy" id="2803861"/>
    <lineage>
        <taxon>Bacteria</taxon>
        <taxon>Bacillati</taxon>
        <taxon>Bacillota</taxon>
        <taxon>Clostridia</taxon>
        <taxon>Eubacteriales</taxon>
        <taxon>Clostridiaceae</taxon>
        <taxon>Clostridium</taxon>
    </lineage>
</organism>
<reference evidence="2 3" key="1">
    <citation type="submission" date="2021-01" db="EMBL/GenBank/DDBJ databases">
        <title>Genome public.</title>
        <authorList>
            <person name="Liu C."/>
            <person name="Sun Q."/>
        </authorList>
    </citation>
    <scope>NUCLEOTIDE SEQUENCE [LARGE SCALE GENOMIC DNA]</scope>
    <source>
        <strain evidence="2 3">YIM B02515</strain>
    </source>
</reference>
<comment type="caution">
    <text evidence="2">The sequence shown here is derived from an EMBL/GenBank/DDBJ whole genome shotgun (WGS) entry which is preliminary data.</text>
</comment>
<dbReference type="RefSeq" id="WP_202748566.1">
    <property type="nucleotide sequence ID" value="NZ_JAESWC010000002.1"/>
</dbReference>
<evidence type="ECO:0000259" key="1">
    <source>
        <dbReference type="Pfam" id="PF00329"/>
    </source>
</evidence>